<comment type="caution">
    <text evidence="3">The sequence shown here is derived from an EMBL/GenBank/DDBJ whole genome shotgun (WGS) entry which is preliminary data.</text>
</comment>
<feature type="compositionally biased region" description="Basic and acidic residues" evidence="2">
    <location>
        <begin position="176"/>
        <end position="209"/>
    </location>
</feature>
<name>A0AAV5RHL9_STABA</name>
<keyword evidence="4" id="KW-1185">Reference proteome</keyword>
<evidence type="ECO:0000256" key="1">
    <source>
        <dbReference type="SAM" id="Coils"/>
    </source>
</evidence>
<protein>
    <submittedName>
        <fullName evidence="3">Uncharacterized protein</fullName>
    </submittedName>
</protein>
<evidence type="ECO:0000256" key="2">
    <source>
        <dbReference type="SAM" id="MobiDB-lite"/>
    </source>
</evidence>
<dbReference type="EMBL" id="BTGC01000003">
    <property type="protein sequence ID" value="GMM50497.1"/>
    <property type="molecule type" value="Genomic_DNA"/>
</dbReference>
<dbReference type="Proteomes" id="UP001362899">
    <property type="component" value="Unassembled WGS sequence"/>
</dbReference>
<organism evidence="3 4">
    <name type="scientific">Starmerella bacillaris</name>
    <name type="common">Yeast</name>
    <name type="synonym">Candida zemplinina</name>
    <dbReference type="NCBI Taxonomy" id="1247836"/>
    <lineage>
        <taxon>Eukaryota</taxon>
        <taxon>Fungi</taxon>
        <taxon>Dikarya</taxon>
        <taxon>Ascomycota</taxon>
        <taxon>Saccharomycotina</taxon>
        <taxon>Dipodascomycetes</taxon>
        <taxon>Dipodascales</taxon>
        <taxon>Trichomonascaceae</taxon>
        <taxon>Starmerella</taxon>
    </lineage>
</organism>
<evidence type="ECO:0000313" key="3">
    <source>
        <dbReference type="EMBL" id="GMM50497.1"/>
    </source>
</evidence>
<evidence type="ECO:0000313" key="4">
    <source>
        <dbReference type="Proteomes" id="UP001362899"/>
    </source>
</evidence>
<proteinExistence type="predicted"/>
<feature type="region of interest" description="Disordered" evidence="2">
    <location>
        <begin position="167"/>
        <end position="217"/>
    </location>
</feature>
<gene>
    <name evidence="3" type="ORF">DASB73_014550</name>
</gene>
<sequence length="217" mass="25516">MNPIETLDRVRDSPTILNLALLRLHTRESIDEVHRVQDEHNELQTRLVALKMRKQELAHKKIQQEKQKSQLEAELSESLDTLKQMASNCDLIESHDQINMDNVKQVRESRRQKALQVAKLRLEVDELRTKEQKISKYLCEPPSRITLALEDGISGISRVRSRLDEAKTDLVYGGRKAADREDRSERSERSEKSDKSERSDRRSRDDQRRSGKRFRRY</sequence>
<accession>A0AAV5RHL9</accession>
<feature type="coiled-coil region" evidence="1">
    <location>
        <begin position="33"/>
        <end position="130"/>
    </location>
</feature>
<reference evidence="3 4" key="1">
    <citation type="journal article" date="2023" name="Elife">
        <title>Identification of key yeast species and microbe-microbe interactions impacting larval growth of Drosophila in the wild.</title>
        <authorList>
            <person name="Mure A."/>
            <person name="Sugiura Y."/>
            <person name="Maeda R."/>
            <person name="Honda K."/>
            <person name="Sakurai N."/>
            <person name="Takahashi Y."/>
            <person name="Watada M."/>
            <person name="Katoh T."/>
            <person name="Gotoh A."/>
            <person name="Gotoh Y."/>
            <person name="Taniguchi I."/>
            <person name="Nakamura K."/>
            <person name="Hayashi T."/>
            <person name="Katayama T."/>
            <person name="Uemura T."/>
            <person name="Hattori Y."/>
        </authorList>
    </citation>
    <scope>NUCLEOTIDE SEQUENCE [LARGE SCALE GENOMIC DNA]</scope>
    <source>
        <strain evidence="3 4">SB-73</strain>
    </source>
</reference>
<dbReference type="AlphaFoldDB" id="A0AAV5RHL9"/>
<keyword evidence="1" id="KW-0175">Coiled coil</keyword>